<dbReference type="RefSeq" id="WP_006403365.1">
    <property type="nucleotide sequence ID" value="NZ_ACFC01000001.1"/>
</dbReference>
<sequence length="115" mass="12706">MRTWGRVYNADGSYRWVAVATDANGYNDNVYLTTLCQVLKLNLGESPFYANYGIPAQQTVVTQVFPDYYAMVTQQQFAPYFASLAIVREPGSFPPVYNIQAVAHSGALLNATVAI</sequence>
<evidence type="ECO:0000313" key="1">
    <source>
        <dbReference type="EMBL" id="EEE09274.1"/>
    </source>
</evidence>
<name>B9BHU1_9BURK</name>
<accession>B9BHU1</accession>
<proteinExistence type="predicted"/>
<reference evidence="1 2" key="1">
    <citation type="journal article" date="2012" name="J. Bacteriol.">
        <title>Draft Genome Sequence Determination for Cystic Fibrosis and Chronic Granulomatous Disease Burkholderia multivorans Isolates.</title>
        <authorList>
            <person name="Varga J.J."/>
            <person name="Losada L."/>
            <person name="Zelazny A.M."/>
            <person name="Brinkac L."/>
            <person name="Harkins D."/>
            <person name="Radune D."/>
            <person name="Hostetler J."/>
            <person name="Sampaio E.P."/>
            <person name="Ronning C.M."/>
            <person name="Nierman W.C."/>
            <person name="Greenberg D.E."/>
            <person name="Holland S.M."/>
            <person name="Goldberg J.B."/>
        </authorList>
    </citation>
    <scope>NUCLEOTIDE SEQUENCE [LARGE SCALE GENOMIC DNA]</scope>
    <source>
        <strain evidence="1 2">CGD2</strain>
    </source>
</reference>
<dbReference type="Proteomes" id="UP000004535">
    <property type="component" value="Unassembled WGS sequence"/>
</dbReference>
<dbReference type="EMBL" id="ACFC01000001">
    <property type="protein sequence ID" value="EEE09274.1"/>
    <property type="molecule type" value="Genomic_DNA"/>
</dbReference>
<protein>
    <submittedName>
        <fullName evidence="1">Uncharacterized protein</fullName>
    </submittedName>
</protein>
<dbReference type="AlphaFoldDB" id="B9BHU1"/>
<organism evidence="1 2">
    <name type="scientific">Burkholderia multivorans CGD2</name>
    <dbReference type="NCBI Taxonomy" id="513052"/>
    <lineage>
        <taxon>Bacteria</taxon>
        <taxon>Pseudomonadati</taxon>
        <taxon>Pseudomonadota</taxon>
        <taxon>Betaproteobacteria</taxon>
        <taxon>Burkholderiales</taxon>
        <taxon>Burkholderiaceae</taxon>
        <taxon>Burkholderia</taxon>
        <taxon>Burkholderia cepacia complex</taxon>
    </lineage>
</organism>
<gene>
    <name evidence="1" type="ORF">BURMUCGD2_4646</name>
</gene>
<evidence type="ECO:0000313" key="2">
    <source>
        <dbReference type="Proteomes" id="UP000004535"/>
    </source>
</evidence>
<comment type="caution">
    <text evidence="1">The sequence shown here is derived from an EMBL/GenBank/DDBJ whole genome shotgun (WGS) entry which is preliminary data.</text>
</comment>